<evidence type="ECO:0000313" key="2">
    <source>
        <dbReference type="EMBL" id="OSQ42895.1"/>
    </source>
</evidence>
<protein>
    <submittedName>
        <fullName evidence="2">Uncharacterized protein</fullName>
    </submittedName>
</protein>
<reference evidence="2 3" key="1">
    <citation type="submission" date="2014-03" db="EMBL/GenBank/DDBJ databases">
        <title>The draft genome sequence of Marivita geojedonensis KCTC 23882.</title>
        <authorList>
            <person name="Lai Q."/>
            <person name="Shao Z."/>
        </authorList>
    </citation>
    <scope>NUCLEOTIDE SEQUENCE [LARGE SCALE GENOMIC DNA]</scope>
    <source>
        <strain evidence="2 3">DPG-138</strain>
    </source>
</reference>
<evidence type="ECO:0000313" key="3">
    <source>
        <dbReference type="Proteomes" id="UP000193926"/>
    </source>
</evidence>
<dbReference type="OrthoDB" id="7510603at2"/>
<proteinExistence type="predicted"/>
<name>A0A1X4N994_9RHOB</name>
<evidence type="ECO:0000256" key="1">
    <source>
        <dbReference type="SAM" id="Phobius"/>
    </source>
</evidence>
<keyword evidence="3" id="KW-1185">Reference proteome</keyword>
<keyword evidence="1" id="KW-0812">Transmembrane</keyword>
<dbReference type="EMBL" id="JFKC01000041">
    <property type="protein sequence ID" value="OSQ42895.1"/>
    <property type="molecule type" value="Genomic_DNA"/>
</dbReference>
<feature type="transmembrane region" description="Helical" evidence="1">
    <location>
        <begin position="61"/>
        <end position="80"/>
    </location>
</feature>
<gene>
    <name evidence="2" type="ORF">MGEO_20190</name>
</gene>
<keyword evidence="1" id="KW-0472">Membrane</keyword>
<comment type="caution">
    <text evidence="2">The sequence shown here is derived from an EMBL/GenBank/DDBJ whole genome shotgun (WGS) entry which is preliminary data.</text>
</comment>
<organism evidence="2 3">
    <name type="scientific">Marivita geojedonensis</name>
    <dbReference type="NCBI Taxonomy" id="1123756"/>
    <lineage>
        <taxon>Bacteria</taxon>
        <taxon>Pseudomonadati</taxon>
        <taxon>Pseudomonadota</taxon>
        <taxon>Alphaproteobacteria</taxon>
        <taxon>Rhodobacterales</taxon>
        <taxon>Roseobacteraceae</taxon>
        <taxon>Marivita</taxon>
    </lineage>
</organism>
<sequence>MKLCKVILGLFGLLWLLALAIFLVGQFGLFGQERDPLAGVFLVPLGFPWNRFIEIAPEATWPWLAAAMPLINLALLRTICRVVGNKSTN</sequence>
<keyword evidence="1" id="KW-1133">Transmembrane helix</keyword>
<dbReference type="AlphaFoldDB" id="A0A1X4N994"/>
<accession>A0A1X4N994</accession>
<dbReference type="Proteomes" id="UP000193926">
    <property type="component" value="Unassembled WGS sequence"/>
</dbReference>
<dbReference type="RefSeq" id="WP_085641563.1">
    <property type="nucleotide sequence ID" value="NZ_JFKC01000041.1"/>
</dbReference>